<dbReference type="AlphaFoldDB" id="A0A7J0EMG1"/>
<organism evidence="2 3">
    <name type="scientific">Actinidia rufa</name>
    <dbReference type="NCBI Taxonomy" id="165716"/>
    <lineage>
        <taxon>Eukaryota</taxon>
        <taxon>Viridiplantae</taxon>
        <taxon>Streptophyta</taxon>
        <taxon>Embryophyta</taxon>
        <taxon>Tracheophyta</taxon>
        <taxon>Spermatophyta</taxon>
        <taxon>Magnoliopsida</taxon>
        <taxon>eudicotyledons</taxon>
        <taxon>Gunneridae</taxon>
        <taxon>Pentapetalae</taxon>
        <taxon>asterids</taxon>
        <taxon>Ericales</taxon>
        <taxon>Actinidiaceae</taxon>
        <taxon>Actinidia</taxon>
    </lineage>
</organism>
<gene>
    <name evidence="2" type="ORF">Acr_05g0013140</name>
</gene>
<name>A0A7J0EMG1_9ERIC</name>
<evidence type="ECO:0000313" key="3">
    <source>
        <dbReference type="Proteomes" id="UP000585474"/>
    </source>
</evidence>
<feature type="compositionally biased region" description="Low complexity" evidence="1">
    <location>
        <begin position="28"/>
        <end position="57"/>
    </location>
</feature>
<feature type="region of interest" description="Disordered" evidence="1">
    <location>
        <begin position="1"/>
        <end position="71"/>
    </location>
</feature>
<evidence type="ECO:0000313" key="2">
    <source>
        <dbReference type="EMBL" id="GFY87675.1"/>
    </source>
</evidence>
<feature type="compositionally biased region" description="Polar residues" evidence="1">
    <location>
        <begin position="1"/>
        <end position="14"/>
    </location>
</feature>
<dbReference type="Proteomes" id="UP000585474">
    <property type="component" value="Unassembled WGS sequence"/>
</dbReference>
<dbReference type="EMBL" id="BJWL01000005">
    <property type="protein sequence ID" value="GFY87675.1"/>
    <property type="molecule type" value="Genomic_DNA"/>
</dbReference>
<evidence type="ECO:0000256" key="1">
    <source>
        <dbReference type="SAM" id="MobiDB-lite"/>
    </source>
</evidence>
<protein>
    <submittedName>
        <fullName evidence="2">Uncharacterized protein</fullName>
    </submittedName>
</protein>
<keyword evidence="3" id="KW-1185">Reference proteome</keyword>
<dbReference type="OrthoDB" id="1938584at2759"/>
<reference evidence="2 3" key="1">
    <citation type="submission" date="2019-07" db="EMBL/GenBank/DDBJ databases">
        <title>De Novo Assembly of kiwifruit Actinidia rufa.</title>
        <authorList>
            <person name="Sugita-Konishi S."/>
            <person name="Sato K."/>
            <person name="Mori E."/>
            <person name="Abe Y."/>
            <person name="Kisaki G."/>
            <person name="Hamano K."/>
            <person name="Suezawa K."/>
            <person name="Otani M."/>
            <person name="Fukuda T."/>
            <person name="Manabe T."/>
            <person name="Gomi K."/>
            <person name="Tabuchi M."/>
            <person name="Akimitsu K."/>
            <person name="Kataoka I."/>
        </authorList>
    </citation>
    <scope>NUCLEOTIDE SEQUENCE [LARGE SCALE GENOMIC DNA]</scope>
    <source>
        <strain evidence="3">cv. Fuchu</strain>
    </source>
</reference>
<sequence>MGPSSSFNQQSNHGTMDELGAEADVDVDSISSCSSRVSSVESSDSSDLMDEATSSLSPSPPPLSSSASTASPLHDMSALMNQLPLNMGSQARLERSIKAFPRQITVVHFLIQCEVLGRPSQARKPLPKEAQVMQKLWRVVIKSPSQDPFLIKICPQKASNSRVSCSSLGAKRTPSFLGNKPPMPPPHRANRTPLFA</sequence>
<proteinExistence type="predicted"/>
<accession>A0A7J0EMG1</accession>
<comment type="caution">
    <text evidence="2">The sequence shown here is derived from an EMBL/GenBank/DDBJ whole genome shotgun (WGS) entry which is preliminary data.</text>
</comment>
<feature type="region of interest" description="Disordered" evidence="1">
    <location>
        <begin position="172"/>
        <end position="196"/>
    </location>
</feature>